<keyword evidence="1" id="KW-1133">Transmembrane helix</keyword>
<evidence type="ECO:0000256" key="1">
    <source>
        <dbReference type="SAM" id="Phobius"/>
    </source>
</evidence>
<dbReference type="RefSeq" id="WP_378535680.1">
    <property type="nucleotide sequence ID" value="NZ_JBHSBH010000012.1"/>
</dbReference>
<feature type="domain" description="DUF58" evidence="2">
    <location>
        <begin position="195"/>
        <end position="237"/>
    </location>
</feature>
<dbReference type="Proteomes" id="UP001595847">
    <property type="component" value="Unassembled WGS sequence"/>
</dbReference>
<protein>
    <submittedName>
        <fullName evidence="3">DUF58 domain-containing protein</fullName>
    </submittedName>
</protein>
<dbReference type="Pfam" id="PF01882">
    <property type="entry name" value="DUF58"/>
    <property type="match status" value="1"/>
</dbReference>
<evidence type="ECO:0000313" key="3">
    <source>
        <dbReference type="EMBL" id="MFC3998127.1"/>
    </source>
</evidence>
<feature type="transmembrane region" description="Helical" evidence="1">
    <location>
        <begin position="29"/>
        <end position="49"/>
    </location>
</feature>
<keyword evidence="4" id="KW-1185">Reference proteome</keyword>
<dbReference type="EMBL" id="JBHSBH010000012">
    <property type="protein sequence ID" value="MFC3998127.1"/>
    <property type="molecule type" value="Genomic_DNA"/>
</dbReference>
<sequence length="421" mass="42792">MPTKRGLLVAAAGLPLLVAGVLLGYREIALVGAVALAAVAAATAAVRIGRPAADASVRRSLPVARTGAGTEVAVRVTVEGAGRGALLLRERVHAGGDERWLGLTPSAGAPAAAGRVHAAYRVEASRRGVVELGPLRVERTDPFGLASAGGPKGAVTRLTVHPRWRLLRALPARHAAAPDAALDNGRTGTLTFRSLRGYVPGDDLRHIHWRSTARHDRLLVREYADTAESRITVLLDDRDDHNGPDAAEAAEAAGTSDAAEAVGAAEAHISAGAANTADVTDAAERLDAAAEAAACILATAVHTGVPCSLALVSGAHADDRSGLPALLDLLAAASPTSGANLDAALHSLPHGPAGGATVLVGPTLTSGELQRFAALGGHGTHLVAALVGPHPHPEPRPGVTVVSAPTAAEFTHTWDEAPWTH</sequence>
<organism evidence="3 4">
    <name type="scientific">Nocardiopsis sediminis</name>
    <dbReference type="NCBI Taxonomy" id="1778267"/>
    <lineage>
        <taxon>Bacteria</taxon>
        <taxon>Bacillati</taxon>
        <taxon>Actinomycetota</taxon>
        <taxon>Actinomycetes</taxon>
        <taxon>Streptosporangiales</taxon>
        <taxon>Nocardiopsidaceae</taxon>
        <taxon>Nocardiopsis</taxon>
    </lineage>
</organism>
<proteinExistence type="predicted"/>
<comment type="caution">
    <text evidence="3">The sequence shown here is derived from an EMBL/GenBank/DDBJ whole genome shotgun (WGS) entry which is preliminary data.</text>
</comment>
<keyword evidence="1" id="KW-0472">Membrane</keyword>
<gene>
    <name evidence="3" type="ORF">ACFOVU_19515</name>
</gene>
<evidence type="ECO:0000259" key="2">
    <source>
        <dbReference type="Pfam" id="PF01882"/>
    </source>
</evidence>
<reference evidence="4" key="1">
    <citation type="journal article" date="2019" name="Int. J. Syst. Evol. Microbiol.">
        <title>The Global Catalogue of Microorganisms (GCM) 10K type strain sequencing project: providing services to taxonomists for standard genome sequencing and annotation.</title>
        <authorList>
            <consortium name="The Broad Institute Genomics Platform"/>
            <consortium name="The Broad Institute Genome Sequencing Center for Infectious Disease"/>
            <person name="Wu L."/>
            <person name="Ma J."/>
        </authorList>
    </citation>
    <scope>NUCLEOTIDE SEQUENCE [LARGE SCALE GENOMIC DNA]</scope>
    <source>
        <strain evidence="4">TBRC 1826</strain>
    </source>
</reference>
<dbReference type="PANTHER" id="PTHR34351:SF1">
    <property type="entry name" value="SLR1927 PROTEIN"/>
    <property type="match status" value="1"/>
</dbReference>
<dbReference type="InterPro" id="IPR002881">
    <property type="entry name" value="DUF58"/>
</dbReference>
<accession>A0ABV8FSZ3</accession>
<name>A0ABV8FSZ3_9ACTN</name>
<keyword evidence="1" id="KW-0812">Transmembrane</keyword>
<evidence type="ECO:0000313" key="4">
    <source>
        <dbReference type="Proteomes" id="UP001595847"/>
    </source>
</evidence>
<dbReference type="PANTHER" id="PTHR34351">
    <property type="entry name" value="SLR1927 PROTEIN-RELATED"/>
    <property type="match status" value="1"/>
</dbReference>